<sequence length="128" mass="14611">MKNNVNMVKGVIKSTKPTIFIQMVEITSEPTLEPPQEPDNNQVLPTSSSSTPDPPSIPETIDPVLEGSDEEEHPESQAQALRDYQLARDRVRRVPEDHPRYDYSYIVSYAFAVASYVEEKNHYVFLIF</sequence>
<name>A0ACC0C732_CATRO</name>
<dbReference type="EMBL" id="CM044701">
    <property type="protein sequence ID" value="KAI5680672.1"/>
    <property type="molecule type" value="Genomic_DNA"/>
</dbReference>
<organism evidence="1 2">
    <name type="scientific">Catharanthus roseus</name>
    <name type="common">Madagascar periwinkle</name>
    <name type="synonym">Vinca rosea</name>
    <dbReference type="NCBI Taxonomy" id="4058"/>
    <lineage>
        <taxon>Eukaryota</taxon>
        <taxon>Viridiplantae</taxon>
        <taxon>Streptophyta</taxon>
        <taxon>Embryophyta</taxon>
        <taxon>Tracheophyta</taxon>
        <taxon>Spermatophyta</taxon>
        <taxon>Magnoliopsida</taxon>
        <taxon>eudicotyledons</taxon>
        <taxon>Gunneridae</taxon>
        <taxon>Pentapetalae</taxon>
        <taxon>asterids</taxon>
        <taxon>lamiids</taxon>
        <taxon>Gentianales</taxon>
        <taxon>Apocynaceae</taxon>
        <taxon>Rauvolfioideae</taxon>
        <taxon>Vinceae</taxon>
        <taxon>Catharanthinae</taxon>
        <taxon>Catharanthus</taxon>
    </lineage>
</organism>
<proteinExistence type="predicted"/>
<comment type="caution">
    <text evidence="1">The sequence shown here is derived from an EMBL/GenBank/DDBJ whole genome shotgun (WGS) entry which is preliminary data.</text>
</comment>
<gene>
    <name evidence="1" type="ORF">M9H77_01899</name>
</gene>
<dbReference type="Proteomes" id="UP001060085">
    <property type="component" value="Linkage Group LG01"/>
</dbReference>
<protein>
    <submittedName>
        <fullName evidence="1">Uncharacterized protein</fullName>
    </submittedName>
</protein>
<keyword evidence="2" id="KW-1185">Reference proteome</keyword>
<reference evidence="2" key="1">
    <citation type="journal article" date="2023" name="Nat. Plants">
        <title>Single-cell RNA sequencing provides a high-resolution roadmap for understanding the multicellular compartmentation of specialized metabolism.</title>
        <authorList>
            <person name="Sun S."/>
            <person name="Shen X."/>
            <person name="Li Y."/>
            <person name="Li Y."/>
            <person name="Wang S."/>
            <person name="Li R."/>
            <person name="Zhang H."/>
            <person name="Shen G."/>
            <person name="Guo B."/>
            <person name="Wei J."/>
            <person name="Xu J."/>
            <person name="St-Pierre B."/>
            <person name="Chen S."/>
            <person name="Sun C."/>
        </authorList>
    </citation>
    <scope>NUCLEOTIDE SEQUENCE [LARGE SCALE GENOMIC DNA]</scope>
</reference>
<accession>A0ACC0C732</accession>
<evidence type="ECO:0000313" key="2">
    <source>
        <dbReference type="Proteomes" id="UP001060085"/>
    </source>
</evidence>
<evidence type="ECO:0000313" key="1">
    <source>
        <dbReference type="EMBL" id="KAI5680672.1"/>
    </source>
</evidence>